<dbReference type="AlphaFoldDB" id="A0A8H6H889"/>
<organism evidence="1 2">
    <name type="scientific">Ephemerocybe angulata</name>
    <dbReference type="NCBI Taxonomy" id="980116"/>
    <lineage>
        <taxon>Eukaryota</taxon>
        <taxon>Fungi</taxon>
        <taxon>Dikarya</taxon>
        <taxon>Basidiomycota</taxon>
        <taxon>Agaricomycotina</taxon>
        <taxon>Agaricomycetes</taxon>
        <taxon>Agaricomycetidae</taxon>
        <taxon>Agaricales</taxon>
        <taxon>Agaricineae</taxon>
        <taxon>Psathyrellaceae</taxon>
        <taxon>Ephemerocybe</taxon>
    </lineage>
</organism>
<reference evidence="1 2" key="1">
    <citation type="submission" date="2020-07" db="EMBL/GenBank/DDBJ databases">
        <title>Comparative genomics of pyrophilous fungi reveals a link between fire events and developmental genes.</title>
        <authorList>
            <consortium name="DOE Joint Genome Institute"/>
            <person name="Steindorff A.S."/>
            <person name="Carver A."/>
            <person name="Calhoun S."/>
            <person name="Stillman K."/>
            <person name="Liu H."/>
            <person name="Lipzen A."/>
            <person name="Pangilinan J."/>
            <person name="Labutti K."/>
            <person name="Bruns T.D."/>
            <person name="Grigoriev I.V."/>
        </authorList>
    </citation>
    <scope>NUCLEOTIDE SEQUENCE [LARGE SCALE GENOMIC DNA]</scope>
    <source>
        <strain evidence="1 2">CBS 144469</strain>
    </source>
</reference>
<proteinExistence type="predicted"/>
<evidence type="ECO:0000313" key="1">
    <source>
        <dbReference type="EMBL" id="KAF6741173.1"/>
    </source>
</evidence>
<dbReference type="EMBL" id="JACGCI010000278">
    <property type="protein sequence ID" value="KAF6741173.1"/>
    <property type="molecule type" value="Genomic_DNA"/>
</dbReference>
<feature type="non-terminal residue" evidence="1">
    <location>
        <position position="1"/>
    </location>
</feature>
<evidence type="ECO:0000313" key="2">
    <source>
        <dbReference type="Proteomes" id="UP000521943"/>
    </source>
</evidence>
<feature type="non-terminal residue" evidence="1">
    <location>
        <position position="185"/>
    </location>
</feature>
<dbReference type="Proteomes" id="UP000521943">
    <property type="component" value="Unassembled WGS sequence"/>
</dbReference>
<dbReference type="OrthoDB" id="2205812at2759"/>
<protein>
    <submittedName>
        <fullName evidence="1">Uncharacterized protein</fullName>
    </submittedName>
</protein>
<name>A0A8H6H889_9AGAR</name>
<gene>
    <name evidence="1" type="ORF">DFP72DRAFT_791523</name>
</gene>
<sequence length="185" mass="20665">RWGRHKPTLAGRCRAATAIVGSFTQYLTRVQGMPEATLDTFEKIIDDFVFDKGGAKKANAVAIATLKAPLEEGGFKLIDLRSRNEAIALMMLQRYQSPTDKRPIWVAIAEPLLASAAVSRFQNVTHSLLSNPFTQSWRVFLQSKSLPTNLKTMLSVAAKYNAQCVPITITPELRDAMPFWYHIGR</sequence>
<accession>A0A8H6H889</accession>
<keyword evidence="2" id="KW-1185">Reference proteome</keyword>
<comment type="caution">
    <text evidence="1">The sequence shown here is derived from an EMBL/GenBank/DDBJ whole genome shotgun (WGS) entry which is preliminary data.</text>
</comment>